<protein>
    <recommendedName>
        <fullName evidence="3">Serine/threonine protein kinase</fullName>
    </recommendedName>
</protein>
<keyword evidence="2" id="KW-1185">Reference proteome</keyword>
<name>A0ABW4XMF9_9GAMM</name>
<comment type="caution">
    <text evidence="1">The sequence shown here is derived from an EMBL/GenBank/DDBJ whole genome shotgun (WGS) entry which is preliminary data.</text>
</comment>
<dbReference type="Proteomes" id="UP001597380">
    <property type="component" value="Unassembled WGS sequence"/>
</dbReference>
<reference evidence="2" key="1">
    <citation type="journal article" date="2019" name="Int. J. Syst. Evol. Microbiol.">
        <title>The Global Catalogue of Microorganisms (GCM) 10K type strain sequencing project: providing services to taxonomists for standard genome sequencing and annotation.</title>
        <authorList>
            <consortium name="The Broad Institute Genomics Platform"/>
            <consortium name="The Broad Institute Genome Sequencing Center for Infectious Disease"/>
            <person name="Wu L."/>
            <person name="Ma J."/>
        </authorList>
    </citation>
    <scope>NUCLEOTIDE SEQUENCE [LARGE SCALE GENOMIC DNA]</scope>
    <source>
        <strain evidence="2">CGMCC 1.10992</strain>
    </source>
</reference>
<gene>
    <name evidence="1" type="ORF">ACFSJ3_04295</name>
</gene>
<evidence type="ECO:0000313" key="2">
    <source>
        <dbReference type="Proteomes" id="UP001597380"/>
    </source>
</evidence>
<dbReference type="Gene3D" id="1.10.510.10">
    <property type="entry name" value="Transferase(Phosphotransferase) domain 1"/>
    <property type="match status" value="1"/>
</dbReference>
<accession>A0ABW4XMF9</accession>
<proteinExistence type="predicted"/>
<dbReference type="EMBL" id="JBHUHT010000008">
    <property type="protein sequence ID" value="MFD2095194.1"/>
    <property type="molecule type" value="Genomic_DNA"/>
</dbReference>
<organism evidence="1 2">
    <name type="scientific">Corallincola platygyrae</name>
    <dbReference type="NCBI Taxonomy" id="1193278"/>
    <lineage>
        <taxon>Bacteria</taxon>
        <taxon>Pseudomonadati</taxon>
        <taxon>Pseudomonadota</taxon>
        <taxon>Gammaproteobacteria</taxon>
        <taxon>Alteromonadales</taxon>
        <taxon>Psychromonadaceae</taxon>
        <taxon>Corallincola</taxon>
    </lineage>
</organism>
<dbReference type="SUPFAM" id="SSF56112">
    <property type="entry name" value="Protein kinase-like (PK-like)"/>
    <property type="match status" value="1"/>
</dbReference>
<dbReference type="InterPro" id="IPR011009">
    <property type="entry name" value="Kinase-like_dom_sf"/>
</dbReference>
<sequence length="252" mass="29285">MCQFEVDGRKFWLKHAGEEKSRWIHHLLRWLSKPRLLSWANSHAWMAPEQRLQQEVRQLLSLSMQNLPVIKITSFNATGFVTRDAGINAKQALQQSDNKRALLRDIFKALAKLHRAGVVHGRPALRDIAVDNWGKVTFMDFEESPPRASPQLMARDAIILLNECYRIDDIRREHVHAAFSAWRKHTRRQAWHATECCARWLIRLLVWPANLMACTSKKPRRQRLSRALDSLAQLTRSPVQQSLNRCALPFGF</sequence>
<dbReference type="RefSeq" id="WP_377776182.1">
    <property type="nucleotide sequence ID" value="NZ_JBHUHT010000008.1"/>
</dbReference>
<evidence type="ECO:0008006" key="3">
    <source>
        <dbReference type="Google" id="ProtNLM"/>
    </source>
</evidence>
<evidence type="ECO:0000313" key="1">
    <source>
        <dbReference type="EMBL" id="MFD2095194.1"/>
    </source>
</evidence>